<evidence type="ECO:0000313" key="8">
    <source>
        <dbReference type="EMBL" id="CAD9233170.1"/>
    </source>
</evidence>
<dbReference type="PANTHER" id="PTHR21231:SF8">
    <property type="entry name" value="GPN-LOOP GTPASE 1"/>
    <property type="match status" value="1"/>
</dbReference>
<comment type="subunit">
    <text evidence="5">Binds to RNA polymerase II.</text>
</comment>
<evidence type="ECO:0000256" key="4">
    <source>
        <dbReference type="ARBA" id="ARBA00023134"/>
    </source>
</evidence>
<reference evidence="8" key="1">
    <citation type="submission" date="2021-01" db="EMBL/GenBank/DDBJ databases">
        <authorList>
            <person name="Corre E."/>
            <person name="Pelletier E."/>
            <person name="Niang G."/>
            <person name="Scheremetjew M."/>
            <person name="Finn R."/>
            <person name="Kale V."/>
            <person name="Holt S."/>
            <person name="Cochrane G."/>
            <person name="Meng A."/>
            <person name="Brown T."/>
            <person name="Cohen L."/>
        </authorList>
    </citation>
    <scope>NUCLEOTIDE SEQUENCE</scope>
    <source>
        <strain evidence="8">SAG 36.94</strain>
    </source>
</reference>
<dbReference type="InterPro" id="IPR003593">
    <property type="entry name" value="AAA+_ATPase"/>
</dbReference>
<dbReference type="InterPro" id="IPR004130">
    <property type="entry name" value="Gpn"/>
</dbReference>
<dbReference type="Pfam" id="PF03029">
    <property type="entry name" value="ATP_bind_1"/>
    <property type="match status" value="1"/>
</dbReference>
<accession>A0A7S1TDS5</accession>
<evidence type="ECO:0000256" key="3">
    <source>
        <dbReference type="ARBA" id="ARBA00022801"/>
    </source>
</evidence>
<dbReference type="AlphaFoldDB" id="A0A7S1TDS5"/>
<dbReference type="InterPro" id="IPR030230">
    <property type="entry name" value="Gpn1/Npa3/XAB1"/>
</dbReference>
<comment type="function">
    <text evidence="5">Small GTPase required for proper nuclear import of RNA polymerase II (RNAPII). May act at an RNAP assembly step prior to nuclear import.</text>
</comment>
<dbReference type="GO" id="GO:0005634">
    <property type="term" value="C:nucleus"/>
    <property type="evidence" value="ECO:0007669"/>
    <property type="project" value="UniProtKB-SubCell"/>
</dbReference>
<comment type="similarity">
    <text evidence="1 5">Belongs to the GPN-loop GTPase family.</text>
</comment>
<gene>
    <name evidence="8" type="ORF">CCAE0312_LOCUS5255</name>
</gene>
<dbReference type="Gene3D" id="3.40.50.300">
    <property type="entry name" value="P-loop containing nucleotide triphosphate hydrolases"/>
    <property type="match status" value="1"/>
</dbReference>
<dbReference type="GO" id="GO:0005525">
    <property type="term" value="F:GTP binding"/>
    <property type="evidence" value="ECO:0007669"/>
    <property type="project" value="UniProtKB-KW"/>
</dbReference>
<evidence type="ECO:0000256" key="6">
    <source>
        <dbReference type="SAM" id="MobiDB-lite"/>
    </source>
</evidence>
<feature type="region of interest" description="Disordered" evidence="6">
    <location>
        <begin position="263"/>
        <end position="352"/>
    </location>
</feature>
<evidence type="ECO:0000256" key="2">
    <source>
        <dbReference type="ARBA" id="ARBA00022741"/>
    </source>
</evidence>
<keyword evidence="5" id="KW-0963">Cytoplasm</keyword>
<feature type="compositionally biased region" description="Basic and acidic residues" evidence="6">
    <location>
        <begin position="263"/>
        <end position="296"/>
    </location>
</feature>
<feature type="compositionally biased region" description="Basic and acidic residues" evidence="6">
    <location>
        <begin position="340"/>
        <end position="352"/>
    </location>
</feature>
<dbReference type="EC" id="3.6.5.-" evidence="5"/>
<keyword evidence="2 5" id="KW-0547">Nucleotide-binding</keyword>
<dbReference type="GO" id="GO:0003924">
    <property type="term" value="F:GTPase activity"/>
    <property type="evidence" value="ECO:0007669"/>
    <property type="project" value="InterPro"/>
</dbReference>
<feature type="domain" description="AAA+ ATPase" evidence="7">
    <location>
        <begin position="12"/>
        <end position="171"/>
    </location>
</feature>
<dbReference type="SUPFAM" id="SSF52540">
    <property type="entry name" value="P-loop containing nucleoside triphosphate hydrolases"/>
    <property type="match status" value="1"/>
</dbReference>
<keyword evidence="3 5" id="KW-0378">Hydrolase</keyword>
<dbReference type="CDD" id="cd17870">
    <property type="entry name" value="GPN1"/>
    <property type="match status" value="1"/>
</dbReference>
<evidence type="ECO:0000256" key="1">
    <source>
        <dbReference type="ARBA" id="ARBA00005290"/>
    </source>
</evidence>
<name>A0A7S1TDS5_9RHOD</name>
<dbReference type="SMART" id="SM00382">
    <property type="entry name" value="AAA"/>
    <property type="match status" value="1"/>
</dbReference>
<sequence length="352" mass="39356">MEDEASKPGGQTPVACVVLGLAGAGKSSLVQRLASELSRTRTPGYFVNLDPAVADPLVSPNVDIRDSVKIKEVMTEYGLGPNGAILTSLNLFCTRFDQVLALVQKRAHQVEILVFDTPGQIEVFAWSASGTIISESLSSMYPTIVLFVVDIPKARHPATFVSNMLYATSILYRLRLPVLLVFNKSDISRAELVRKWMDDVEDLQECLAEEKNFSSTLTSSLAVALGEFYRNIRSVEVSARTGHGFEELLTTIFEVARERRLGMESEQREAKDRERAEEEERMRQELTRLREARDDPWAPGTQGPNGDNFEEGIDEFSSAEKDNMDEDEEGELKKLRTRMSKLDADRSARDQG</sequence>
<proteinExistence type="inferred from homology"/>
<comment type="subcellular location">
    <subcellularLocation>
        <location evidence="5">Cytoplasm</location>
    </subcellularLocation>
    <subcellularLocation>
        <location evidence="5">Nucleus</location>
    </subcellularLocation>
</comment>
<dbReference type="PRINTS" id="PR00449">
    <property type="entry name" value="RASTRNSFRMNG"/>
</dbReference>
<organism evidence="8">
    <name type="scientific">Compsopogon caeruleus</name>
    <dbReference type="NCBI Taxonomy" id="31354"/>
    <lineage>
        <taxon>Eukaryota</taxon>
        <taxon>Rhodophyta</taxon>
        <taxon>Compsopogonophyceae</taxon>
        <taxon>Compsopogonales</taxon>
        <taxon>Compsopogonaceae</taxon>
        <taxon>Compsopogon</taxon>
    </lineage>
</organism>
<dbReference type="EMBL" id="HBGH01009460">
    <property type="protein sequence ID" value="CAD9233170.1"/>
    <property type="molecule type" value="Transcribed_RNA"/>
</dbReference>
<dbReference type="InterPro" id="IPR027417">
    <property type="entry name" value="P-loop_NTPase"/>
</dbReference>
<protein>
    <recommendedName>
        <fullName evidence="5">GPN-loop GTPase</fullName>
        <ecNumber evidence="5">3.6.5.-</ecNumber>
    </recommendedName>
</protein>
<evidence type="ECO:0000256" key="5">
    <source>
        <dbReference type="RuleBase" id="RU365059"/>
    </source>
</evidence>
<dbReference type="PANTHER" id="PTHR21231">
    <property type="entry name" value="XPA-BINDING PROTEIN 1-RELATED"/>
    <property type="match status" value="1"/>
</dbReference>
<dbReference type="GO" id="GO:0005737">
    <property type="term" value="C:cytoplasm"/>
    <property type="evidence" value="ECO:0007669"/>
    <property type="project" value="UniProtKB-SubCell"/>
</dbReference>
<evidence type="ECO:0000259" key="7">
    <source>
        <dbReference type="SMART" id="SM00382"/>
    </source>
</evidence>
<keyword evidence="4 5" id="KW-0342">GTP-binding</keyword>